<reference evidence="5" key="1">
    <citation type="journal article" date="2019" name="Int. J. Syst. Evol. Microbiol.">
        <title>The Global Catalogue of Microorganisms (GCM) 10K type strain sequencing project: providing services to taxonomists for standard genome sequencing and annotation.</title>
        <authorList>
            <consortium name="The Broad Institute Genomics Platform"/>
            <consortium name="The Broad Institute Genome Sequencing Center for Infectious Disease"/>
            <person name="Wu L."/>
            <person name="Ma J."/>
        </authorList>
    </citation>
    <scope>NUCLEOTIDE SEQUENCE [LARGE SCALE GENOMIC DNA]</scope>
    <source>
        <strain evidence="5">CGMCC 1.16275</strain>
    </source>
</reference>
<comment type="caution">
    <text evidence="4">The sequence shown here is derived from an EMBL/GenBank/DDBJ whole genome shotgun (WGS) entry which is preliminary data.</text>
</comment>
<feature type="signal peptide" evidence="2">
    <location>
        <begin position="1"/>
        <end position="25"/>
    </location>
</feature>
<dbReference type="InterPro" id="IPR011033">
    <property type="entry name" value="PRC_barrel-like_sf"/>
</dbReference>
<evidence type="ECO:0000313" key="4">
    <source>
        <dbReference type="EMBL" id="MFC7331918.1"/>
    </source>
</evidence>
<evidence type="ECO:0000256" key="2">
    <source>
        <dbReference type="SAM" id="SignalP"/>
    </source>
</evidence>
<gene>
    <name evidence="4" type="ORF">ACFQPS_01960</name>
</gene>
<protein>
    <submittedName>
        <fullName evidence="4">PRC-barrel domain-containing protein</fullName>
    </submittedName>
</protein>
<proteinExistence type="predicted"/>
<keyword evidence="2" id="KW-0732">Signal</keyword>
<evidence type="ECO:0000259" key="3">
    <source>
        <dbReference type="Pfam" id="PF05239"/>
    </source>
</evidence>
<name>A0ABW2KRR7_9PROT</name>
<dbReference type="SUPFAM" id="SSF50346">
    <property type="entry name" value="PRC-barrel domain"/>
    <property type="match status" value="1"/>
</dbReference>
<sequence length="183" mass="18904">MSRSPSAAALALAILLAVLPGAGMAQTAEGPRPDGTEGTARPPADGPGRPGSGRLEAEGRDRLPAVPEPSQAYRGVPGPAGGAVPGEGRVFAEELKDYAVHLADTEEFGTVAQVVLNLETGRLERILVATGGLLGVGETRYAIQWEKVVAVDTGGRELRVAMTRAELGPQEQAFDSGGDARQR</sequence>
<organism evidence="4 5">
    <name type="scientific">Rhodocista pekingensis</name>
    <dbReference type="NCBI Taxonomy" id="201185"/>
    <lineage>
        <taxon>Bacteria</taxon>
        <taxon>Pseudomonadati</taxon>
        <taxon>Pseudomonadota</taxon>
        <taxon>Alphaproteobacteria</taxon>
        <taxon>Rhodospirillales</taxon>
        <taxon>Azospirillaceae</taxon>
        <taxon>Rhodocista</taxon>
    </lineage>
</organism>
<feature type="region of interest" description="Disordered" evidence="1">
    <location>
        <begin position="25"/>
        <end position="86"/>
    </location>
</feature>
<accession>A0ABW2KRR7</accession>
<keyword evidence="5" id="KW-1185">Reference proteome</keyword>
<evidence type="ECO:0000256" key="1">
    <source>
        <dbReference type="SAM" id="MobiDB-lite"/>
    </source>
</evidence>
<dbReference type="Gene3D" id="2.30.30.240">
    <property type="entry name" value="PRC-barrel domain"/>
    <property type="match status" value="1"/>
</dbReference>
<dbReference type="Pfam" id="PF05239">
    <property type="entry name" value="PRC"/>
    <property type="match status" value="1"/>
</dbReference>
<dbReference type="Proteomes" id="UP001596456">
    <property type="component" value="Unassembled WGS sequence"/>
</dbReference>
<dbReference type="InterPro" id="IPR027275">
    <property type="entry name" value="PRC-brl_dom"/>
</dbReference>
<evidence type="ECO:0000313" key="5">
    <source>
        <dbReference type="Proteomes" id="UP001596456"/>
    </source>
</evidence>
<dbReference type="RefSeq" id="WP_377355997.1">
    <property type="nucleotide sequence ID" value="NZ_JBHTCM010000004.1"/>
</dbReference>
<feature type="chain" id="PRO_5045889684" evidence="2">
    <location>
        <begin position="26"/>
        <end position="183"/>
    </location>
</feature>
<feature type="domain" description="PRC-barrel" evidence="3">
    <location>
        <begin position="88"/>
        <end position="161"/>
    </location>
</feature>
<dbReference type="EMBL" id="JBHTCM010000004">
    <property type="protein sequence ID" value="MFC7331918.1"/>
    <property type="molecule type" value="Genomic_DNA"/>
</dbReference>